<dbReference type="PANTHER" id="PTHR30185">
    <property type="entry name" value="CRYPTIC BETA-GLUCOSIDE BGL OPERON ANTITERMINATOR"/>
    <property type="match status" value="1"/>
</dbReference>
<protein>
    <submittedName>
        <fullName evidence="10">Transcription antiterminator</fullName>
    </submittedName>
</protein>
<feature type="domain" description="PTS EIIB type-2" evidence="8">
    <location>
        <begin position="396"/>
        <end position="487"/>
    </location>
</feature>
<dbReference type="Gene3D" id="1.10.1790.10">
    <property type="entry name" value="PRD domain"/>
    <property type="match status" value="2"/>
</dbReference>
<dbReference type="InterPro" id="IPR013011">
    <property type="entry name" value="PTS_EIIB_2"/>
</dbReference>
<evidence type="ECO:0000256" key="1">
    <source>
        <dbReference type="ARBA" id="ARBA00011798"/>
    </source>
</evidence>
<dbReference type="Gene3D" id="1.10.10.10">
    <property type="entry name" value="Winged helix-like DNA-binding domain superfamily/Winged helix DNA-binding domain"/>
    <property type="match status" value="2"/>
</dbReference>
<keyword evidence="6" id="KW-0804">Transcription</keyword>
<organism evidence="10 11">
    <name type="scientific">Mammaliicoccus fleurettii</name>
    <dbReference type="NCBI Taxonomy" id="150056"/>
    <lineage>
        <taxon>Bacteria</taxon>
        <taxon>Bacillati</taxon>
        <taxon>Bacillota</taxon>
        <taxon>Bacilli</taxon>
        <taxon>Bacillales</taxon>
        <taxon>Staphylococcaceae</taxon>
        <taxon>Mammaliicoccus</taxon>
    </lineage>
</organism>
<dbReference type="CDD" id="cd00211">
    <property type="entry name" value="PTS_IIA_fru"/>
    <property type="match status" value="1"/>
</dbReference>
<accession>A0ABS5MQA8</accession>
<dbReference type="RefSeq" id="WP_107509190.1">
    <property type="nucleotide sequence ID" value="NZ_JAAQPD010000039.1"/>
</dbReference>
<comment type="subunit">
    <text evidence="1">Homodimer or homotrimer. Seems to be a monomer when not phosphorylated.</text>
</comment>
<evidence type="ECO:0000256" key="3">
    <source>
        <dbReference type="ARBA" id="ARBA00022737"/>
    </source>
</evidence>
<dbReference type="InterPro" id="IPR036634">
    <property type="entry name" value="PRD_sf"/>
</dbReference>
<dbReference type="PROSITE" id="PS51099">
    <property type="entry name" value="PTS_EIIB_TYPE_2"/>
    <property type="match status" value="1"/>
</dbReference>
<dbReference type="InterPro" id="IPR016152">
    <property type="entry name" value="PTrfase/Anion_transptr"/>
</dbReference>
<evidence type="ECO:0000313" key="10">
    <source>
        <dbReference type="EMBL" id="MBS3697566.1"/>
    </source>
</evidence>
<dbReference type="InterPro" id="IPR036388">
    <property type="entry name" value="WH-like_DNA-bd_sf"/>
</dbReference>
<dbReference type="PANTHER" id="PTHR30185:SF13">
    <property type="entry name" value="LICABCH OPERON REGULATOR-RELATED"/>
    <property type="match status" value="1"/>
</dbReference>
<dbReference type="Pfam" id="PF08279">
    <property type="entry name" value="HTH_11"/>
    <property type="match status" value="1"/>
</dbReference>
<gene>
    <name evidence="10" type="ORF">JJQ58_08820</name>
</gene>
<comment type="caution">
    <text evidence="10">The sequence shown here is derived from an EMBL/GenBank/DDBJ whole genome shotgun (WGS) entry which is preliminary data.</text>
</comment>
<evidence type="ECO:0000259" key="9">
    <source>
        <dbReference type="PROSITE" id="PS51372"/>
    </source>
</evidence>
<evidence type="ECO:0000256" key="6">
    <source>
        <dbReference type="ARBA" id="ARBA00023163"/>
    </source>
</evidence>
<keyword evidence="5" id="KW-0010">Activator</keyword>
<dbReference type="InterPro" id="IPR011608">
    <property type="entry name" value="PRD"/>
</dbReference>
<feature type="domain" description="PRD" evidence="9">
    <location>
        <begin position="177"/>
        <end position="282"/>
    </location>
</feature>
<dbReference type="PROSITE" id="PS51372">
    <property type="entry name" value="PRD_2"/>
    <property type="match status" value="2"/>
</dbReference>
<dbReference type="InterPro" id="IPR007737">
    <property type="entry name" value="Mga_HTH"/>
</dbReference>
<evidence type="ECO:0000256" key="4">
    <source>
        <dbReference type="ARBA" id="ARBA00023015"/>
    </source>
</evidence>
<dbReference type="CDD" id="cd05568">
    <property type="entry name" value="PTS_IIB_bgl_like"/>
    <property type="match status" value="1"/>
</dbReference>
<dbReference type="Pfam" id="PF00359">
    <property type="entry name" value="PTS_EIIA_2"/>
    <property type="match status" value="1"/>
</dbReference>
<evidence type="ECO:0000313" key="11">
    <source>
        <dbReference type="Proteomes" id="UP000681586"/>
    </source>
</evidence>
<sequence length="629" mass="73970">METRHLNIVKILYQHQHEYMNSDAIAKLLGLSSKTIRSHIKFINEASNDFGFSILIKKSKGYQLHIIDEGLFNYFLNERFLKDENLNFNNQDSRIRYIMKKLLLDDHYTKLESLSESMFVSVGTLKNDLNEMRKILSQYEIEIVSRPNYGMKIIGKEFQIRYAIAQFLLNNQHVNIGFTEDDIKSVKSYLIKLLSKYKIEIPEVKLDNLVTHINIAIVRIRNELMIEQQFQIEEQQLPNKLKSFFEEMIHFIEYRFELILPKKEMDYLYIHFVTTGIMNEVRNIPRNKMIETMIKHMLDHIKRIFYLDLTSDNNLKKNLYLHLCTSINRYKYKMNIRNPMLNEIKQNYPFAFDLGLVASKMIEKDLKVQISESEIGYLALHFEMALNRIETDKGKLNVILVCNSGLTSSQLIKYKLMQNFSNQIQISEIVELYNIHNADLVQADLIISTVPINDNVDLPILYVNPIMSQQDLDKIQKFIDLKDTHHLDELIEIIELKTKLDNKEDLLKYLNVQLEKKDLIYSGFIDSVKEREHHASTAYGNLVAIPHPVMPLAKQTFIYMITMDKPIAWDDKEVQIIFCLGLKKNTTINLEKMYQNLTDIINDYNKVLNLIGSSSKEEFYKVFSPQLSQ</sequence>
<dbReference type="SUPFAM" id="SSF52794">
    <property type="entry name" value="PTS system IIB component-like"/>
    <property type="match status" value="1"/>
</dbReference>
<dbReference type="InterPro" id="IPR002178">
    <property type="entry name" value="PTS_EIIA_type-2_dom"/>
</dbReference>
<dbReference type="InterPro" id="IPR013196">
    <property type="entry name" value="HTH_11"/>
</dbReference>
<dbReference type="PROSITE" id="PS51094">
    <property type="entry name" value="PTS_EIIA_TYPE_2"/>
    <property type="match status" value="1"/>
</dbReference>
<dbReference type="Pfam" id="PF00874">
    <property type="entry name" value="PRD"/>
    <property type="match status" value="2"/>
</dbReference>
<evidence type="ECO:0000256" key="5">
    <source>
        <dbReference type="ARBA" id="ARBA00023159"/>
    </source>
</evidence>
<keyword evidence="2" id="KW-0808">Transferase</keyword>
<dbReference type="Proteomes" id="UP000681586">
    <property type="component" value="Unassembled WGS sequence"/>
</dbReference>
<dbReference type="Gene3D" id="3.40.50.2300">
    <property type="match status" value="1"/>
</dbReference>
<feature type="domain" description="PTS EIIA type-2" evidence="7">
    <location>
        <begin position="485"/>
        <end position="626"/>
    </location>
</feature>
<evidence type="ECO:0000259" key="8">
    <source>
        <dbReference type="PROSITE" id="PS51099"/>
    </source>
</evidence>
<dbReference type="SUPFAM" id="SSF63520">
    <property type="entry name" value="PTS-regulatory domain, PRD"/>
    <property type="match status" value="2"/>
</dbReference>
<dbReference type="InterPro" id="IPR050661">
    <property type="entry name" value="BglG_antiterminators"/>
</dbReference>
<dbReference type="Pfam" id="PF05043">
    <property type="entry name" value="Mga"/>
    <property type="match status" value="1"/>
</dbReference>
<dbReference type="InterPro" id="IPR036095">
    <property type="entry name" value="PTS_EIIB-like_sf"/>
</dbReference>
<keyword evidence="11" id="KW-1185">Reference proteome</keyword>
<proteinExistence type="predicted"/>
<dbReference type="Gene3D" id="3.40.930.10">
    <property type="entry name" value="Mannitol-specific EII, Chain A"/>
    <property type="match status" value="1"/>
</dbReference>
<feature type="domain" description="PRD" evidence="9">
    <location>
        <begin position="285"/>
        <end position="392"/>
    </location>
</feature>
<dbReference type="EMBL" id="JAGXBM010000013">
    <property type="protein sequence ID" value="MBS3697566.1"/>
    <property type="molecule type" value="Genomic_DNA"/>
</dbReference>
<keyword evidence="3" id="KW-0677">Repeat</keyword>
<keyword evidence="4" id="KW-0805">Transcription regulation</keyword>
<name>A0ABS5MQA8_9STAP</name>
<reference evidence="10 11" key="1">
    <citation type="submission" date="2021-05" db="EMBL/GenBank/DDBJ databases">
        <title>Staphylococcus fleurettii isolated from lake water in First Nation community in Manitoba, Canada.</title>
        <authorList>
            <person name="Bashar S."/>
            <person name="Murdock A."/>
            <person name="Patidar R."/>
            <person name="Golding G."/>
            <person name="Farenhorst A."/>
            <person name="Kumar A."/>
        </authorList>
    </citation>
    <scope>NUCLEOTIDE SEQUENCE [LARGE SCALE GENOMIC DNA]</scope>
    <source>
        <strain evidence="10 11">SF002</strain>
    </source>
</reference>
<evidence type="ECO:0000256" key="2">
    <source>
        <dbReference type="ARBA" id="ARBA00022679"/>
    </source>
</evidence>
<dbReference type="SUPFAM" id="SSF55804">
    <property type="entry name" value="Phoshotransferase/anion transport protein"/>
    <property type="match status" value="1"/>
</dbReference>
<evidence type="ECO:0000259" key="7">
    <source>
        <dbReference type="PROSITE" id="PS51094"/>
    </source>
</evidence>